<dbReference type="EMBL" id="CAAALY010246025">
    <property type="protein sequence ID" value="VEL33577.1"/>
    <property type="molecule type" value="Genomic_DNA"/>
</dbReference>
<reference evidence="2" key="1">
    <citation type="submission" date="2018-11" db="EMBL/GenBank/DDBJ databases">
        <authorList>
            <consortium name="Pathogen Informatics"/>
        </authorList>
    </citation>
    <scope>NUCLEOTIDE SEQUENCE</scope>
</reference>
<evidence type="ECO:0000313" key="3">
    <source>
        <dbReference type="Proteomes" id="UP000784294"/>
    </source>
</evidence>
<organism evidence="2 3">
    <name type="scientific">Protopolystoma xenopodis</name>
    <dbReference type="NCBI Taxonomy" id="117903"/>
    <lineage>
        <taxon>Eukaryota</taxon>
        <taxon>Metazoa</taxon>
        <taxon>Spiralia</taxon>
        <taxon>Lophotrochozoa</taxon>
        <taxon>Platyhelminthes</taxon>
        <taxon>Monogenea</taxon>
        <taxon>Polyopisthocotylea</taxon>
        <taxon>Polystomatidea</taxon>
        <taxon>Polystomatidae</taxon>
        <taxon>Protopolystoma</taxon>
    </lineage>
</organism>
<proteinExistence type="predicted"/>
<evidence type="ECO:0000256" key="1">
    <source>
        <dbReference type="SAM" id="MobiDB-lite"/>
    </source>
</evidence>
<gene>
    <name evidence="2" type="ORF">PXEA_LOCUS27017</name>
</gene>
<accession>A0A448XCT7</accession>
<name>A0A448XCT7_9PLAT</name>
<comment type="caution">
    <text evidence="2">The sequence shown here is derived from an EMBL/GenBank/DDBJ whole genome shotgun (WGS) entry which is preliminary data.</text>
</comment>
<protein>
    <submittedName>
        <fullName evidence="2">Uncharacterized protein</fullName>
    </submittedName>
</protein>
<evidence type="ECO:0000313" key="2">
    <source>
        <dbReference type="EMBL" id="VEL33577.1"/>
    </source>
</evidence>
<keyword evidence="3" id="KW-1185">Reference proteome</keyword>
<dbReference type="Proteomes" id="UP000784294">
    <property type="component" value="Unassembled WGS sequence"/>
</dbReference>
<dbReference type="AlphaFoldDB" id="A0A448XCT7"/>
<feature type="region of interest" description="Disordered" evidence="1">
    <location>
        <begin position="89"/>
        <end position="108"/>
    </location>
</feature>
<sequence>MLYQETHRNSHFLHVTTKSSLFSFGIDGLATQQPGTWCFVRAHDHANVALVSACWASFRPPGARPDRPQTHTFIGPTVSPINVSGLAGPLKDMLKGGKTPTPEERNPPRLVTDAYKMGLKPAPTCAAVPLAL</sequence>